<accession>A0A9N8WNJ5</accession>
<comment type="caution">
    <text evidence="1">The sequence shown here is derived from an EMBL/GenBank/DDBJ whole genome shotgun (WGS) entry which is preliminary data.</text>
</comment>
<dbReference type="InterPro" id="IPR036038">
    <property type="entry name" value="Aminotransferase-like"/>
</dbReference>
<evidence type="ECO:0000313" key="2">
    <source>
        <dbReference type="Proteomes" id="UP000789572"/>
    </source>
</evidence>
<dbReference type="EMBL" id="CAJVPJ010000178">
    <property type="protein sequence ID" value="CAG8491007.1"/>
    <property type="molecule type" value="Genomic_DNA"/>
</dbReference>
<dbReference type="OrthoDB" id="64220at2759"/>
<keyword evidence="2" id="KW-1185">Reference proteome</keyword>
<name>A0A9N8WNJ5_9GLOM</name>
<dbReference type="SUPFAM" id="SSF56752">
    <property type="entry name" value="D-aminoacid aminotransferase-like PLP-dependent enzymes"/>
    <property type="match status" value="1"/>
</dbReference>
<dbReference type="InterPro" id="IPR043132">
    <property type="entry name" value="BCAT-like_C"/>
</dbReference>
<organism evidence="1 2">
    <name type="scientific">Paraglomus occultum</name>
    <dbReference type="NCBI Taxonomy" id="144539"/>
    <lineage>
        <taxon>Eukaryota</taxon>
        <taxon>Fungi</taxon>
        <taxon>Fungi incertae sedis</taxon>
        <taxon>Mucoromycota</taxon>
        <taxon>Glomeromycotina</taxon>
        <taxon>Glomeromycetes</taxon>
        <taxon>Paraglomerales</taxon>
        <taxon>Paraglomeraceae</taxon>
        <taxon>Paraglomus</taxon>
    </lineage>
</organism>
<protein>
    <submittedName>
        <fullName evidence="1">2588_t:CDS:1</fullName>
    </submittedName>
</protein>
<dbReference type="AlphaFoldDB" id="A0A9N8WNJ5"/>
<dbReference type="Gene3D" id="3.30.470.10">
    <property type="match status" value="1"/>
</dbReference>
<feature type="non-terminal residue" evidence="1">
    <location>
        <position position="1"/>
    </location>
</feature>
<dbReference type="Proteomes" id="UP000789572">
    <property type="component" value="Unassembled WGS sequence"/>
</dbReference>
<reference evidence="1" key="1">
    <citation type="submission" date="2021-06" db="EMBL/GenBank/DDBJ databases">
        <authorList>
            <person name="Kallberg Y."/>
            <person name="Tangrot J."/>
            <person name="Rosling A."/>
        </authorList>
    </citation>
    <scope>NUCLEOTIDE SEQUENCE</scope>
    <source>
        <strain evidence="1">IA702</strain>
    </source>
</reference>
<dbReference type="GO" id="GO:0003824">
    <property type="term" value="F:catalytic activity"/>
    <property type="evidence" value="ECO:0007669"/>
    <property type="project" value="InterPro"/>
</dbReference>
<sequence>MEDLPAFELLETLLYEPQSGFYLLSYHLERLIEAAKYFIKYTNSDNFQACLKSDFLNVVETELERAVEACDRDNFQRVRLTVAFDGATRATSVVINPNVNQPGRLYVSLDNVPTSTMNNPFVLHKTTHRSVYESAKRRVVSRFPSLPIFDVVIYNEQDQVTECSIANIAVEYHEDGKSVWKTPAVECGLLPGVMRRLLIEKGELIPATISVEDLKRAQK</sequence>
<proteinExistence type="predicted"/>
<dbReference type="InterPro" id="IPR043131">
    <property type="entry name" value="BCAT-like_N"/>
</dbReference>
<dbReference type="InterPro" id="IPR001544">
    <property type="entry name" value="Aminotrans_IV"/>
</dbReference>
<gene>
    <name evidence="1" type="ORF">POCULU_LOCUS2073</name>
</gene>
<dbReference type="Pfam" id="PF01063">
    <property type="entry name" value="Aminotran_4"/>
    <property type="match status" value="1"/>
</dbReference>
<dbReference type="Gene3D" id="3.20.10.10">
    <property type="entry name" value="D-amino Acid Aminotransferase, subunit A, domain 2"/>
    <property type="match status" value="1"/>
</dbReference>
<evidence type="ECO:0000313" key="1">
    <source>
        <dbReference type="EMBL" id="CAG8491007.1"/>
    </source>
</evidence>